<evidence type="ECO:0000256" key="1">
    <source>
        <dbReference type="SAM" id="MobiDB-lite"/>
    </source>
</evidence>
<evidence type="ECO:0000313" key="3">
    <source>
        <dbReference type="Proteomes" id="UP001549366"/>
    </source>
</evidence>
<proteinExistence type="predicted"/>
<evidence type="ECO:0000313" key="2">
    <source>
        <dbReference type="EMBL" id="MET4755504.1"/>
    </source>
</evidence>
<dbReference type="Proteomes" id="UP001549366">
    <property type="component" value="Unassembled WGS sequence"/>
</dbReference>
<feature type="region of interest" description="Disordered" evidence="1">
    <location>
        <begin position="175"/>
        <end position="273"/>
    </location>
</feature>
<feature type="compositionally biased region" description="Polar residues" evidence="1">
    <location>
        <begin position="263"/>
        <end position="273"/>
    </location>
</feature>
<dbReference type="EMBL" id="JBEWTB010000002">
    <property type="protein sequence ID" value="MET4755504.1"/>
    <property type="molecule type" value="Genomic_DNA"/>
</dbReference>
<protein>
    <submittedName>
        <fullName evidence="2">Uncharacterized protein</fullName>
    </submittedName>
</protein>
<accession>A0ABV2SEG7</accession>
<feature type="compositionally biased region" description="Low complexity" evidence="1">
    <location>
        <begin position="176"/>
        <end position="196"/>
    </location>
</feature>
<sequence length="1522" mass="170706">MTCCVLLNYDIKRMLSNTLSGFLLMMTMLGNGYAAPPTKEVTLSTIAELEQYGLIVNGNSGLRLTREGTNMVQIRLYQRFLPNATPRPYQVIINNEVVTIDSSSEAHETVEWMENELHGQFITEYNGILTQLTVYPNPETINYLLHLLLNHFTEMMVPRFGPQNTLHEPIETAEAETQIGTSETSESGTQTGISETAEAGTQIGTSETTEAGTQIGTSETTEAGTQVGTSDTTEAGTQVGTSDTTEAGTQIGTSDTTEAETHIGTSDTTEAETQIGTLETAEAGTQTDESAIQADAEPPATVQAATETEMVTIDPEDVVATENPVVPALLAVAAQCGGEDNENNAPGIFSQLRQQIALTSGTIANGMAYIPKRLVNGAISTTRSLGDGVVSVKKYLGYGGTKAVSYLYNRVSSAISAARSLGNGVVSATKYLGHEGAKVVSYLYNRASGIVKPVLSAHNKSKKQTNRRLGRNRRVTAAPLLTTFHYVVFSAIGGLISVAGYYYWDVKNNLQKANQRSDITSLYLLEKARFFKKAIEEPYVKKQKQIAQLIDRFSQSHWEKHHFPITAVYEKDSHTSYIDDPLHGWQNCKSMRFGMIGYNPAPEAIIEPLDHSGPNFPVSHKQFSRRVTKTITHLFDRIPNLLNPENPAVIETIAQTLMLCGIPIGKPGQALHKECVTTVADIIGKNGLDWYQKGMHMHSMHNTQRHELTGHPTSLTFVPNFSLNQQCTHLDKLSYAPRIRQSADAPFPSLNKPFFADSGQIFMWSPEYLPKQFNLLYYPREGDWRLAQAYNDTASMIELNMAAIYGIQAAGEDDPSRILAFNNRQMIESHPAGTETKTQDVSVINSASSAPGSDRYWLYQQNDMEKIRSQRVRQDTISYLNSVRQTQFGTGVKLASIAAHIPLIIKAAPNYPIPNSPLLLSGLGLTLGVSVAAYHELLATLLSSLVYSPPYADPEQEAAERYRRLKQLRSYYLNDQNNYPHHNLLTALLSDTEAPLGVIHYSTDKESGSKNMLIANYYEPLSYVSFKQQKKFFDRAVERCARYFSNTSCDSQNPEHLDFIQFYLTMCSTTKIRSCEAMWKQNQSKNVWKIIVNQYDWTETRYPLGILNSQFNTHSIVPMIIANERRPELDLYFNNPWQGYLRNLLETPRVEPPAPVLSLKGEKYSVIPQISGISAYDNETQSLWVLPWHKTAVFQIADMDNAHSIHPVILDKNELLPPTSNRMIKWYEDNDVRVKECHEIDADYSNLFHLCKKVSDNNQKKFLIFLLNSRIRKSPWIAVYRPELEHGGNKEKLYFRFSGRIHFKDLSVERLEKHIDAIDSFYGKDRSGMVKLIDSTIITESLAEVGLVILPGTQGEVIKHFYKESYQLVFEKNDKPHNLFSECIMHKLQKDQLCAESTECVLMMQAWKLENSKNFYSHPLPVWVQGDEITKYMPVDNPDSTVVTPGITSDNEAMNTYTYDDGWQEIKKVPLTPGSDSVTHYNQNLLHISSPEPVEQGLRHFDLTIYRDGQKYTDSCPGTVKP</sequence>
<reference evidence="2 3" key="1">
    <citation type="submission" date="2024-06" db="EMBL/GenBank/DDBJ databases">
        <title>Genomic Encyclopedia of Type Strains, Phase V (KMG-V): Genome sequencing to study the core and pangenomes of soil and plant-associated prokaryotes.</title>
        <authorList>
            <person name="Whitman W."/>
        </authorList>
    </citation>
    <scope>NUCLEOTIDE SEQUENCE [LARGE SCALE GENOMIC DNA]</scope>
    <source>
        <strain evidence="2 3">NE40</strain>
    </source>
</reference>
<keyword evidence="3" id="KW-1185">Reference proteome</keyword>
<organism evidence="2 3">
    <name type="scientific">Endozoicomonas lisbonensis</name>
    <dbReference type="NCBI Taxonomy" id="3120522"/>
    <lineage>
        <taxon>Bacteria</taxon>
        <taxon>Pseudomonadati</taxon>
        <taxon>Pseudomonadota</taxon>
        <taxon>Gammaproteobacteria</taxon>
        <taxon>Oceanospirillales</taxon>
        <taxon>Endozoicomonadaceae</taxon>
        <taxon>Endozoicomonas</taxon>
    </lineage>
</organism>
<gene>
    <name evidence="2" type="ORF">V5J35_000696</name>
</gene>
<comment type="caution">
    <text evidence="2">The sequence shown here is derived from an EMBL/GenBank/DDBJ whole genome shotgun (WGS) entry which is preliminary data.</text>
</comment>
<name>A0ABV2SEG7_9GAMM</name>
<dbReference type="RefSeq" id="WP_354009921.1">
    <property type="nucleotide sequence ID" value="NZ_JBEWTA010000001.1"/>
</dbReference>
<feature type="compositionally biased region" description="Polar residues" evidence="1">
    <location>
        <begin position="202"/>
        <end position="256"/>
    </location>
</feature>